<evidence type="ECO:0000313" key="2">
    <source>
        <dbReference type="EMBL" id="AUH64566.1"/>
    </source>
</evidence>
<dbReference type="AlphaFoldDB" id="A0A2H5EZ40"/>
<reference evidence="2 3" key="1">
    <citation type="journal article" date="2013" name="Antonie Van Leeuwenhoek">
        <title>Paracoccus zhejiangensis sp. nov., isolated from activated sludge in wastewater-treatment system.</title>
        <authorList>
            <person name="Wu Z.G."/>
            <person name="Zhang D.F."/>
            <person name="Liu Y.L."/>
            <person name="Wang F."/>
            <person name="Jiang X."/>
            <person name="Li C."/>
            <person name="Li S.P."/>
            <person name="Hong Q."/>
            <person name="Li W.J."/>
        </authorList>
    </citation>
    <scope>NUCLEOTIDE SEQUENCE [LARGE SCALE GENOMIC DNA]</scope>
    <source>
        <strain evidence="2 3">J6</strain>
    </source>
</reference>
<keyword evidence="1" id="KW-0732">Signal</keyword>
<feature type="chain" id="PRO_5014143964" description="DUF2147 domain-containing protein" evidence="1">
    <location>
        <begin position="24"/>
        <end position="152"/>
    </location>
</feature>
<dbReference type="RefSeq" id="WP_101752595.1">
    <property type="nucleotide sequence ID" value="NZ_CP025430.1"/>
</dbReference>
<evidence type="ECO:0000313" key="3">
    <source>
        <dbReference type="Proteomes" id="UP000234530"/>
    </source>
</evidence>
<name>A0A2H5EZ40_9RHOB</name>
<keyword evidence="3" id="KW-1185">Reference proteome</keyword>
<evidence type="ECO:0008006" key="4">
    <source>
        <dbReference type="Google" id="ProtNLM"/>
    </source>
</evidence>
<dbReference type="EMBL" id="CP025430">
    <property type="protein sequence ID" value="AUH64566.1"/>
    <property type="molecule type" value="Genomic_DNA"/>
</dbReference>
<evidence type="ECO:0000256" key="1">
    <source>
        <dbReference type="SAM" id="SignalP"/>
    </source>
</evidence>
<sequence length="152" mass="17022">MLKPVLIALSLLLSLPTATPVAAQTQRPIDISNDSGGNVLETIQRRNELQRSGRLVRIRGYCRSACTIYLTLPNACLGPKARVGFHAPRIPGTKIIPPMVGDIMGQFYRGEIRRRWYASWQYSLDMHVMSAAEYRRLDPQIKICNLGARQGS</sequence>
<dbReference type="OrthoDB" id="7774376at2"/>
<protein>
    <recommendedName>
        <fullName evidence="4">DUF2147 domain-containing protein</fullName>
    </recommendedName>
</protein>
<feature type="signal peptide" evidence="1">
    <location>
        <begin position="1"/>
        <end position="23"/>
    </location>
</feature>
<gene>
    <name evidence="2" type="ORF">CX676_10670</name>
</gene>
<organism evidence="2 3">
    <name type="scientific">Paracoccus zhejiangensis</name>
    <dbReference type="NCBI Taxonomy" id="1077935"/>
    <lineage>
        <taxon>Bacteria</taxon>
        <taxon>Pseudomonadati</taxon>
        <taxon>Pseudomonadota</taxon>
        <taxon>Alphaproteobacteria</taxon>
        <taxon>Rhodobacterales</taxon>
        <taxon>Paracoccaceae</taxon>
        <taxon>Paracoccus</taxon>
    </lineage>
</organism>
<accession>A0A2H5EZ40</accession>
<proteinExistence type="predicted"/>
<dbReference type="Proteomes" id="UP000234530">
    <property type="component" value="Chromosome"/>
</dbReference>
<dbReference type="KEGG" id="pzh:CX676_10670"/>